<accession>A0A9J6G4R2</accession>
<dbReference type="VEuPathDB" id="VectorBase:HLOH_040110"/>
<dbReference type="OrthoDB" id="3039988at2759"/>
<gene>
    <name evidence="1" type="ORF">HPB48_020542</name>
</gene>
<proteinExistence type="predicted"/>
<protein>
    <submittedName>
        <fullName evidence="1">Uncharacterized protein</fullName>
    </submittedName>
</protein>
<evidence type="ECO:0000313" key="2">
    <source>
        <dbReference type="Proteomes" id="UP000821853"/>
    </source>
</evidence>
<comment type="caution">
    <text evidence="1">The sequence shown here is derived from an EMBL/GenBank/DDBJ whole genome shotgun (WGS) entry which is preliminary data.</text>
</comment>
<reference evidence="1 2" key="1">
    <citation type="journal article" date="2020" name="Cell">
        <title>Large-Scale Comparative Analyses of Tick Genomes Elucidate Their Genetic Diversity and Vector Capacities.</title>
        <authorList>
            <consortium name="Tick Genome and Microbiome Consortium (TIGMIC)"/>
            <person name="Jia N."/>
            <person name="Wang J."/>
            <person name="Shi W."/>
            <person name="Du L."/>
            <person name="Sun Y."/>
            <person name="Zhan W."/>
            <person name="Jiang J.F."/>
            <person name="Wang Q."/>
            <person name="Zhang B."/>
            <person name="Ji P."/>
            <person name="Bell-Sakyi L."/>
            <person name="Cui X.M."/>
            <person name="Yuan T.T."/>
            <person name="Jiang B.G."/>
            <person name="Yang W.F."/>
            <person name="Lam T.T."/>
            <person name="Chang Q.C."/>
            <person name="Ding S.J."/>
            <person name="Wang X.J."/>
            <person name="Zhu J.G."/>
            <person name="Ruan X.D."/>
            <person name="Zhao L."/>
            <person name="Wei J.T."/>
            <person name="Ye R.Z."/>
            <person name="Que T.C."/>
            <person name="Du C.H."/>
            <person name="Zhou Y.H."/>
            <person name="Cheng J.X."/>
            <person name="Dai P.F."/>
            <person name="Guo W.B."/>
            <person name="Han X.H."/>
            <person name="Huang E.J."/>
            <person name="Li L.F."/>
            <person name="Wei W."/>
            <person name="Gao Y.C."/>
            <person name="Liu J.Z."/>
            <person name="Shao H.Z."/>
            <person name="Wang X."/>
            <person name="Wang C.C."/>
            <person name="Yang T.C."/>
            <person name="Huo Q.B."/>
            <person name="Li W."/>
            <person name="Chen H.Y."/>
            <person name="Chen S.E."/>
            <person name="Zhou L.G."/>
            <person name="Ni X.B."/>
            <person name="Tian J.H."/>
            <person name="Sheng Y."/>
            <person name="Liu T."/>
            <person name="Pan Y.S."/>
            <person name="Xia L.Y."/>
            <person name="Li J."/>
            <person name="Zhao F."/>
            <person name="Cao W.C."/>
        </authorList>
    </citation>
    <scope>NUCLEOTIDE SEQUENCE [LARGE SCALE GENOMIC DNA]</scope>
    <source>
        <strain evidence="1">HaeL-2018</strain>
    </source>
</reference>
<name>A0A9J6G4R2_HAELO</name>
<sequence>MGANPPKVLAKMFNELNEAAPILLRHPSPAEDGPACTICHELGHQSTACPCPNVRACPTCGTRDPADGHVCKPCCSLCKGEHLTASKGCPQRFCEPIPGSGGPTAACTTTWPPSTETREHPGPPGLLLFIAKELSIAVPVPVKIPQPFFKGRQHPYRQEASAC</sequence>
<evidence type="ECO:0000313" key="1">
    <source>
        <dbReference type="EMBL" id="KAH9370498.1"/>
    </source>
</evidence>
<dbReference type="Proteomes" id="UP000821853">
    <property type="component" value="Chromosome 3"/>
</dbReference>
<dbReference type="AlphaFoldDB" id="A0A9J6G4R2"/>
<keyword evidence="2" id="KW-1185">Reference proteome</keyword>
<dbReference type="EMBL" id="JABSTR010000005">
    <property type="protein sequence ID" value="KAH9370498.1"/>
    <property type="molecule type" value="Genomic_DNA"/>
</dbReference>
<organism evidence="1 2">
    <name type="scientific">Haemaphysalis longicornis</name>
    <name type="common">Bush tick</name>
    <dbReference type="NCBI Taxonomy" id="44386"/>
    <lineage>
        <taxon>Eukaryota</taxon>
        <taxon>Metazoa</taxon>
        <taxon>Ecdysozoa</taxon>
        <taxon>Arthropoda</taxon>
        <taxon>Chelicerata</taxon>
        <taxon>Arachnida</taxon>
        <taxon>Acari</taxon>
        <taxon>Parasitiformes</taxon>
        <taxon>Ixodida</taxon>
        <taxon>Ixodoidea</taxon>
        <taxon>Ixodidae</taxon>
        <taxon>Haemaphysalinae</taxon>
        <taxon>Haemaphysalis</taxon>
    </lineage>
</organism>